<dbReference type="RefSeq" id="WP_284245952.1">
    <property type="nucleotide sequence ID" value="NZ_BSST01000001.1"/>
</dbReference>
<gene>
    <name evidence="1" type="primary">rrf</name>
    <name evidence="1" type="ORF">tinsulaeT_33370</name>
</gene>
<evidence type="ECO:0000313" key="2">
    <source>
        <dbReference type="Proteomes" id="UP001157186"/>
    </source>
</evidence>
<organism evidence="1 2">
    <name type="scientific">Thalassotalea insulae</name>
    <dbReference type="NCBI Taxonomy" id="2056778"/>
    <lineage>
        <taxon>Bacteria</taxon>
        <taxon>Pseudomonadati</taxon>
        <taxon>Pseudomonadota</taxon>
        <taxon>Gammaproteobacteria</taxon>
        <taxon>Alteromonadales</taxon>
        <taxon>Colwelliaceae</taxon>
        <taxon>Thalassotalea</taxon>
    </lineage>
</organism>
<dbReference type="Proteomes" id="UP001157186">
    <property type="component" value="Unassembled WGS sequence"/>
</dbReference>
<dbReference type="InterPro" id="IPR022253">
    <property type="entry name" value="Ribosome_recyc_fac_bac"/>
</dbReference>
<evidence type="ECO:0000313" key="1">
    <source>
        <dbReference type="EMBL" id="GLX79997.1"/>
    </source>
</evidence>
<name>A0ABQ6GZK2_9GAMM</name>
<dbReference type="EMBL" id="BSST01000001">
    <property type="protein sequence ID" value="GLX79997.1"/>
    <property type="molecule type" value="Genomic_DNA"/>
</dbReference>
<proteinExistence type="predicted"/>
<reference evidence="1 2" key="1">
    <citation type="submission" date="2023-03" db="EMBL/GenBank/DDBJ databases">
        <title>Draft genome sequence of Thalassotalea insulae KCTC 62186T.</title>
        <authorList>
            <person name="Sawabe T."/>
        </authorList>
    </citation>
    <scope>NUCLEOTIDE SEQUENCE [LARGE SCALE GENOMIC DNA]</scope>
    <source>
        <strain evidence="1 2">KCTC 62186</strain>
    </source>
</reference>
<dbReference type="Pfam" id="PF12614">
    <property type="entry name" value="RRF_GI"/>
    <property type="match status" value="1"/>
</dbReference>
<comment type="caution">
    <text evidence="1">The sequence shown here is derived from an EMBL/GenBank/DDBJ whole genome shotgun (WGS) entry which is preliminary data.</text>
</comment>
<protein>
    <submittedName>
        <fullName evidence="1">Ribosome recycling factor Rrf</fullName>
    </submittedName>
</protein>
<keyword evidence="2" id="KW-1185">Reference proteome</keyword>
<sequence length="123" mass="14218">MLKQLTIILPSFLRRVLRAYALKAEIRALGCELSRVGRSRNWQLTASPEQINEVILLIEQSNEDSWQWVAKKLSQDNQKLSHQHLLNIAKKNNGITINELIAKTDCTVLEARKVIDELEWLED</sequence>
<accession>A0ABQ6GZK2</accession>